<proteinExistence type="predicted"/>
<dbReference type="PANTHER" id="PTHR22792:SF166">
    <property type="entry name" value="LUPUS LA PROTEIN HOMOLOG"/>
    <property type="match status" value="1"/>
</dbReference>
<organism evidence="10 11">
    <name type="scientific">Paralvinella palmiformis</name>
    <dbReference type="NCBI Taxonomy" id="53620"/>
    <lineage>
        <taxon>Eukaryota</taxon>
        <taxon>Metazoa</taxon>
        <taxon>Spiralia</taxon>
        <taxon>Lophotrochozoa</taxon>
        <taxon>Annelida</taxon>
        <taxon>Polychaeta</taxon>
        <taxon>Sedentaria</taxon>
        <taxon>Canalipalpata</taxon>
        <taxon>Terebellida</taxon>
        <taxon>Terebelliformia</taxon>
        <taxon>Alvinellidae</taxon>
        <taxon>Paralvinella</taxon>
    </lineage>
</organism>
<dbReference type="InterPro" id="IPR006630">
    <property type="entry name" value="La_HTH"/>
</dbReference>
<dbReference type="InterPro" id="IPR036388">
    <property type="entry name" value="WH-like_DNA-bd_sf"/>
</dbReference>
<gene>
    <name evidence="10" type="ORF">LSH36_1126g00042</name>
</gene>
<dbReference type="AlphaFoldDB" id="A0AAD9MPL5"/>
<dbReference type="Pfam" id="PF08777">
    <property type="entry name" value="RRM_3"/>
    <property type="match status" value="1"/>
</dbReference>
<dbReference type="GO" id="GO:0003729">
    <property type="term" value="F:mRNA binding"/>
    <property type="evidence" value="ECO:0007669"/>
    <property type="project" value="TreeGrafter"/>
</dbReference>
<evidence type="ECO:0000256" key="2">
    <source>
        <dbReference type="ARBA" id="ARBA00022884"/>
    </source>
</evidence>
<feature type="domain" description="RRM" evidence="7">
    <location>
        <begin position="111"/>
        <end position="207"/>
    </location>
</feature>
<reference evidence="10" key="1">
    <citation type="journal article" date="2023" name="Mol. Biol. Evol.">
        <title>Third-Generation Sequencing Reveals the Adaptive Role of the Epigenome in Three Deep-Sea Polychaetes.</title>
        <authorList>
            <person name="Perez M."/>
            <person name="Aroh O."/>
            <person name="Sun Y."/>
            <person name="Lan Y."/>
            <person name="Juniper S.K."/>
            <person name="Young C.R."/>
            <person name="Angers B."/>
            <person name="Qian P.Y."/>
        </authorList>
    </citation>
    <scope>NUCLEOTIDE SEQUENCE</scope>
    <source>
        <strain evidence="10">P08H-3</strain>
    </source>
</reference>
<keyword evidence="3" id="KW-0539">Nucleus</keyword>
<evidence type="ECO:0000256" key="5">
    <source>
        <dbReference type="SAM" id="Coils"/>
    </source>
</evidence>
<feature type="compositionally biased region" description="Basic residues" evidence="6">
    <location>
        <begin position="332"/>
        <end position="348"/>
    </location>
</feature>
<dbReference type="CDD" id="cd12291">
    <property type="entry name" value="RRM1_La"/>
    <property type="match status" value="1"/>
</dbReference>
<feature type="region of interest" description="Disordered" evidence="6">
    <location>
        <begin position="327"/>
        <end position="367"/>
    </location>
</feature>
<keyword evidence="5" id="KW-0175">Coiled coil</keyword>
<dbReference type="EMBL" id="JAODUP010001126">
    <property type="protein sequence ID" value="KAK2141292.1"/>
    <property type="molecule type" value="Genomic_DNA"/>
</dbReference>
<dbReference type="InterPro" id="IPR014886">
    <property type="entry name" value="La_xRRM"/>
</dbReference>
<keyword evidence="2 4" id="KW-0694">RNA-binding</keyword>
<dbReference type="GO" id="GO:0005829">
    <property type="term" value="C:cytosol"/>
    <property type="evidence" value="ECO:0007669"/>
    <property type="project" value="TreeGrafter"/>
</dbReference>
<dbReference type="InterPro" id="IPR002344">
    <property type="entry name" value="Lupus_La"/>
</dbReference>
<dbReference type="GO" id="GO:1990904">
    <property type="term" value="C:ribonucleoprotein complex"/>
    <property type="evidence" value="ECO:0007669"/>
    <property type="project" value="UniProtKB-UniRule"/>
</dbReference>
<dbReference type="GO" id="GO:0005634">
    <property type="term" value="C:nucleus"/>
    <property type="evidence" value="ECO:0007669"/>
    <property type="project" value="UniProtKB-SubCell"/>
</dbReference>
<dbReference type="PRINTS" id="PR00302">
    <property type="entry name" value="LUPUSLA"/>
</dbReference>
<dbReference type="PROSITE" id="PS51939">
    <property type="entry name" value="XRRM"/>
    <property type="match status" value="1"/>
</dbReference>
<dbReference type="InterPro" id="IPR036390">
    <property type="entry name" value="WH_DNA-bd_sf"/>
</dbReference>
<keyword evidence="11" id="KW-1185">Reference proteome</keyword>
<evidence type="ECO:0000256" key="1">
    <source>
        <dbReference type="ARBA" id="ARBA00004123"/>
    </source>
</evidence>
<dbReference type="InterPro" id="IPR000504">
    <property type="entry name" value="RRM_dom"/>
</dbReference>
<dbReference type="InterPro" id="IPR045180">
    <property type="entry name" value="La_dom_prot"/>
</dbReference>
<feature type="coiled-coil region" evidence="5">
    <location>
        <begin position="194"/>
        <end position="226"/>
    </location>
</feature>
<dbReference type="PROSITE" id="PS50961">
    <property type="entry name" value="HTH_LA"/>
    <property type="match status" value="1"/>
</dbReference>
<sequence length="367" mass="42385">MTEHAEPEEPSPLESKVIRQIEYYFGDINLPRDTFLLQEIKEDDGWVPLQTMTKFNRLSQLSTDIAVLAAAMRKSTSSLMEVSEDGLKIRRSPDHPVPTFDKDRFAEIKVRSVYAKGFPLDAALDNLIEFFERAGKAEQVQMRKNKEKAFKGSCFVVYASEESAKKFLEMEETAKFGDTELVRLMKGDYFKKKYDESKQKKIEAIKKKQEQRERFLEDKITEKRENLAERITKGAVLHISNIPEGVTFEELKALFQDHGKVAWAEFQKGDKEGNLRFEGEGSAKAALEKAREGNDGKIVLNNEEVQCRVLDGEEELNYWRRVFQSHKDRMEKKHRGRSNFYGKSHRKRQAGDGNKNEPESKVAKTDD</sequence>
<dbReference type="Gene3D" id="3.30.70.330">
    <property type="match status" value="2"/>
</dbReference>
<feature type="domain" description="RRM" evidence="7">
    <location>
        <begin position="235"/>
        <end position="312"/>
    </location>
</feature>
<dbReference type="PANTHER" id="PTHR22792">
    <property type="entry name" value="LUPUS LA PROTEIN-RELATED"/>
    <property type="match status" value="1"/>
</dbReference>
<name>A0AAD9MPL5_9ANNE</name>
<dbReference type="SUPFAM" id="SSF54928">
    <property type="entry name" value="RNA-binding domain, RBD"/>
    <property type="match status" value="1"/>
</dbReference>
<dbReference type="PROSITE" id="PS50102">
    <property type="entry name" value="RRM"/>
    <property type="match status" value="2"/>
</dbReference>
<evidence type="ECO:0000256" key="3">
    <source>
        <dbReference type="ARBA" id="ARBA00023242"/>
    </source>
</evidence>
<evidence type="ECO:0000259" key="9">
    <source>
        <dbReference type="PROSITE" id="PS51939"/>
    </source>
</evidence>
<dbReference type="InterPro" id="IPR012677">
    <property type="entry name" value="Nucleotide-bd_a/b_plait_sf"/>
</dbReference>
<dbReference type="SMART" id="SM00360">
    <property type="entry name" value="RRM"/>
    <property type="match status" value="2"/>
</dbReference>
<dbReference type="CDD" id="cd08028">
    <property type="entry name" value="LARP_3"/>
    <property type="match status" value="1"/>
</dbReference>
<evidence type="ECO:0000259" key="7">
    <source>
        <dbReference type="PROSITE" id="PS50102"/>
    </source>
</evidence>
<feature type="domain" description="HTH La-type RNA-binding" evidence="8">
    <location>
        <begin position="7"/>
        <end position="99"/>
    </location>
</feature>
<dbReference type="InterPro" id="IPR035979">
    <property type="entry name" value="RBD_domain_sf"/>
</dbReference>
<protein>
    <submittedName>
        <fullName evidence="10">Uncharacterized protein</fullName>
    </submittedName>
</protein>
<evidence type="ECO:0000256" key="4">
    <source>
        <dbReference type="PROSITE-ProRule" id="PRU00332"/>
    </source>
</evidence>
<evidence type="ECO:0000313" key="11">
    <source>
        <dbReference type="Proteomes" id="UP001208570"/>
    </source>
</evidence>
<feature type="domain" description="XRRM" evidence="9">
    <location>
        <begin position="230"/>
        <end position="357"/>
    </location>
</feature>
<evidence type="ECO:0000256" key="6">
    <source>
        <dbReference type="SAM" id="MobiDB-lite"/>
    </source>
</evidence>
<dbReference type="Pfam" id="PF05383">
    <property type="entry name" value="La"/>
    <property type="match status" value="1"/>
</dbReference>
<dbReference type="GO" id="GO:0045727">
    <property type="term" value="P:positive regulation of translation"/>
    <property type="evidence" value="ECO:0007669"/>
    <property type="project" value="TreeGrafter"/>
</dbReference>
<comment type="caution">
    <text evidence="10">The sequence shown here is derived from an EMBL/GenBank/DDBJ whole genome shotgun (WGS) entry which is preliminary data.</text>
</comment>
<feature type="compositionally biased region" description="Basic and acidic residues" evidence="6">
    <location>
        <begin position="354"/>
        <end position="367"/>
    </location>
</feature>
<evidence type="ECO:0000259" key="8">
    <source>
        <dbReference type="PROSITE" id="PS50961"/>
    </source>
</evidence>
<dbReference type="Gene3D" id="1.10.10.10">
    <property type="entry name" value="Winged helix-like DNA-binding domain superfamily/Winged helix DNA-binding domain"/>
    <property type="match status" value="1"/>
</dbReference>
<dbReference type="CDD" id="cd12541">
    <property type="entry name" value="RRM2_La"/>
    <property type="match status" value="1"/>
</dbReference>
<dbReference type="SMART" id="SM00715">
    <property type="entry name" value="LA"/>
    <property type="match status" value="1"/>
</dbReference>
<dbReference type="GO" id="GO:0010494">
    <property type="term" value="C:cytoplasmic stress granule"/>
    <property type="evidence" value="ECO:0007669"/>
    <property type="project" value="TreeGrafter"/>
</dbReference>
<evidence type="ECO:0000313" key="10">
    <source>
        <dbReference type="EMBL" id="KAK2141292.1"/>
    </source>
</evidence>
<accession>A0AAD9MPL5</accession>
<comment type="subcellular location">
    <subcellularLocation>
        <location evidence="1">Nucleus</location>
    </subcellularLocation>
</comment>
<dbReference type="Pfam" id="PF00076">
    <property type="entry name" value="RRM_1"/>
    <property type="match status" value="1"/>
</dbReference>
<dbReference type="Proteomes" id="UP001208570">
    <property type="component" value="Unassembled WGS sequence"/>
</dbReference>
<dbReference type="GO" id="GO:0008033">
    <property type="term" value="P:tRNA processing"/>
    <property type="evidence" value="ECO:0007669"/>
    <property type="project" value="TreeGrafter"/>
</dbReference>
<dbReference type="SUPFAM" id="SSF46785">
    <property type="entry name" value="Winged helix' DNA-binding domain"/>
    <property type="match status" value="1"/>
</dbReference>